<evidence type="ECO:0000313" key="2">
    <source>
        <dbReference type="Proteomes" id="UP000607653"/>
    </source>
</evidence>
<keyword evidence="2" id="KW-1185">Reference proteome</keyword>
<name>A0A822ZG81_NELNU</name>
<proteinExistence type="predicted"/>
<accession>A0A822ZG81</accession>
<comment type="caution">
    <text evidence="1">The sequence shown here is derived from an EMBL/GenBank/DDBJ whole genome shotgun (WGS) entry which is preliminary data.</text>
</comment>
<dbReference type="AlphaFoldDB" id="A0A822ZG81"/>
<evidence type="ECO:0000313" key="1">
    <source>
        <dbReference type="EMBL" id="DAD43510.1"/>
    </source>
</evidence>
<sequence length="68" mass="7682">MKKEVWEWVTTRFICSDETSSPICMRSSKSELGSDKCLGEFQVPLLDPPKSCKVWSRNRGESQGLNGT</sequence>
<dbReference type="Proteomes" id="UP000607653">
    <property type="component" value="Unassembled WGS sequence"/>
</dbReference>
<dbReference type="EMBL" id="DUZY01000006">
    <property type="protein sequence ID" value="DAD43510.1"/>
    <property type="molecule type" value="Genomic_DNA"/>
</dbReference>
<protein>
    <submittedName>
        <fullName evidence="1">Uncharacterized protein</fullName>
    </submittedName>
</protein>
<gene>
    <name evidence="1" type="ORF">HUJ06_001740</name>
</gene>
<organism evidence="1 2">
    <name type="scientific">Nelumbo nucifera</name>
    <name type="common">Sacred lotus</name>
    <dbReference type="NCBI Taxonomy" id="4432"/>
    <lineage>
        <taxon>Eukaryota</taxon>
        <taxon>Viridiplantae</taxon>
        <taxon>Streptophyta</taxon>
        <taxon>Embryophyta</taxon>
        <taxon>Tracheophyta</taxon>
        <taxon>Spermatophyta</taxon>
        <taxon>Magnoliopsida</taxon>
        <taxon>Proteales</taxon>
        <taxon>Nelumbonaceae</taxon>
        <taxon>Nelumbo</taxon>
    </lineage>
</organism>
<reference evidence="1 2" key="1">
    <citation type="journal article" date="2020" name="Mol. Biol. Evol.">
        <title>Distinct Expression and Methylation Patterns for Genes with Different Fates following a Single Whole-Genome Duplication in Flowering Plants.</title>
        <authorList>
            <person name="Shi T."/>
            <person name="Rahmani R.S."/>
            <person name="Gugger P.F."/>
            <person name="Wang M."/>
            <person name="Li H."/>
            <person name="Zhang Y."/>
            <person name="Li Z."/>
            <person name="Wang Q."/>
            <person name="Van de Peer Y."/>
            <person name="Marchal K."/>
            <person name="Chen J."/>
        </authorList>
    </citation>
    <scope>NUCLEOTIDE SEQUENCE [LARGE SCALE GENOMIC DNA]</scope>
    <source>
        <tissue evidence="1">Leaf</tissue>
    </source>
</reference>